<comment type="caution">
    <text evidence="12">The sequence shown here is derived from an EMBL/GenBank/DDBJ whole genome shotgun (WGS) entry which is preliminary data.</text>
</comment>
<dbReference type="Pfam" id="PF03070">
    <property type="entry name" value="TENA_THI-4"/>
    <property type="match status" value="1"/>
</dbReference>
<dbReference type="RefSeq" id="WP_187769632.1">
    <property type="nucleotide sequence ID" value="NZ_JACTVM010000003.1"/>
</dbReference>
<evidence type="ECO:0000256" key="2">
    <source>
        <dbReference type="ARBA" id="ARBA00000565"/>
    </source>
</evidence>
<feature type="domain" description="Thiaminase-2/PQQC" evidence="10">
    <location>
        <begin position="295"/>
        <end position="472"/>
    </location>
</feature>
<keyword evidence="6" id="KW-0547">Nucleotide-binding</keyword>
<sequence>MTPRVLSIAGTDPTGGAGIQADLKTIAAFGGYGMAVVTALVAQNTRGVRSVHVPPPAFLTEQLDAVSDDVTIDAVKLGMLHSTPLIEVVMAWLERARPPIVVLDPVMVATSGDRLLDAQAEVAIRRLCERVDLVTPNLPELAVLVGGPEATTWAGAVAQARTLAAAADTVVLLKGGHLEGASSADAVVTADAVLPVEGRRVTTTTTHGTGCSLSSAMATLAASGLSWFDALGQAKEWLTGAIEHGAELEVGRGNGPIDHFHQLRQHVPHLRGTNSWTARAWRDSEPIRARVDACEFVRRLGDGSLEPDRFAWYLGQDALYLAEYAELLAHAGELAGTPEERAFWEHGSVAAVEEARLHRTWVTELPEPAPATRAYLDHLHATARRDGHEALVAALLPCYWLYADLGRRLAAQGRPGHPFGDWLRTYADPAFLEAAEAARSIVDRVADAAPPDRRTTMAAAFDASMRHELAFFEAP</sequence>
<evidence type="ECO:0000256" key="9">
    <source>
        <dbReference type="ARBA" id="ARBA00022977"/>
    </source>
</evidence>
<keyword evidence="8" id="KW-0067">ATP-binding</keyword>
<protein>
    <submittedName>
        <fullName evidence="12">Bifunctional hydroxymethylpyrimidine kinase/phosphomethylpyrimidine kinase</fullName>
        <ecNumber evidence="12">2.7.1.49</ecNumber>
        <ecNumber evidence="12">2.7.4.7</ecNumber>
    </submittedName>
</protein>
<comment type="catalytic activity">
    <reaction evidence="2">
        <text>4-amino-2-methyl-5-(phosphooxymethyl)pyrimidine + ATP = 4-amino-2-methyl-5-(diphosphooxymethyl)pyrimidine + ADP</text>
        <dbReference type="Rhea" id="RHEA:19893"/>
        <dbReference type="ChEBI" id="CHEBI:30616"/>
        <dbReference type="ChEBI" id="CHEBI:57841"/>
        <dbReference type="ChEBI" id="CHEBI:58354"/>
        <dbReference type="ChEBI" id="CHEBI:456216"/>
        <dbReference type="EC" id="2.7.4.7"/>
    </reaction>
</comment>
<dbReference type="NCBIfam" id="TIGR00097">
    <property type="entry name" value="HMP-P_kinase"/>
    <property type="match status" value="1"/>
</dbReference>
<dbReference type="PANTHER" id="PTHR20858:SF17">
    <property type="entry name" value="HYDROXYMETHYLPYRIMIDINE_PHOSPHOMETHYLPYRIMIDINE KINASE THI20-RELATED"/>
    <property type="match status" value="1"/>
</dbReference>
<dbReference type="GO" id="GO:0009228">
    <property type="term" value="P:thiamine biosynthetic process"/>
    <property type="evidence" value="ECO:0007669"/>
    <property type="project" value="UniProtKB-KW"/>
</dbReference>
<dbReference type="GO" id="GO:0008902">
    <property type="term" value="F:hydroxymethylpyrimidine kinase activity"/>
    <property type="evidence" value="ECO:0007669"/>
    <property type="project" value="UniProtKB-EC"/>
</dbReference>
<dbReference type="GO" id="GO:0005524">
    <property type="term" value="F:ATP binding"/>
    <property type="evidence" value="ECO:0007669"/>
    <property type="project" value="UniProtKB-KW"/>
</dbReference>
<name>A0A8I0EWZ3_9ACTN</name>
<dbReference type="InterPro" id="IPR029056">
    <property type="entry name" value="Ribokinase-like"/>
</dbReference>
<dbReference type="AlphaFoldDB" id="A0A8I0EWZ3"/>
<dbReference type="InterPro" id="IPR004305">
    <property type="entry name" value="Thiaminase-2/PQQC"/>
</dbReference>
<dbReference type="Gene3D" id="3.40.1190.20">
    <property type="match status" value="1"/>
</dbReference>
<dbReference type="GO" id="GO:0005829">
    <property type="term" value="C:cytosol"/>
    <property type="evidence" value="ECO:0007669"/>
    <property type="project" value="TreeGrafter"/>
</dbReference>
<dbReference type="EC" id="2.7.1.49" evidence="12"/>
<accession>A0A8I0EWZ3</accession>
<comment type="catalytic activity">
    <reaction evidence="1">
        <text>4-amino-5-hydroxymethyl-2-methylpyrimidine + ATP = 4-amino-2-methyl-5-(phosphooxymethyl)pyrimidine + ADP + H(+)</text>
        <dbReference type="Rhea" id="RHEA:23096"/>
        <dbReference type="ChEBI" id="CHEBI:15378"/>
        <dbReference type="ChEBI" id="CHEBI:16892"/>
        <dbReference type="ChEBI" id="CHEBI:30616"/>
        <dbReference type="ChEBI" id="CHEBI:58354"/>
        <dbReference type="ChEBI" id="CHEBI:456216"/>
        <dbReference type="EC" id="2.7.1.49"/>
    </reaction>
</comment>
<evidence type="ECO:0000256" key="8">
    <source>
        <dbReference type="ARBA" id="ARBA00022840"/>
    </source>
</evidence>
<dbReference type="InterPro" id="IPR004399">
    <property type="entry name" value="HMP/HMP-P_kinase_dom"/>
</dbReference>
<dbReference type="UniPathway" id="UPA00060">
    <property type="reaction ID" value="UER00138"/>
</dbReference>
<dbReference type="InterPro" id="IPR013749">
    <property type="entry name" value="PM/HMP-P_kinase-1"/>
</dbReference>
<dbReference type="PANTHER" id="PTHR20858">
    <property type="entry name" value="PHOSPHOMETHYLPYRIMIDINE KINASE"/>
    <property type="match status" value="1"/>
</dbReference>
<dbReference type="InterPro" id="IPR016084">
    <property type="entry name" value="Haem_Oase-like_multi-hlx"/>
</dbReference>
<evidence type="ECO:0000256" key="1">
    <source>
        <dbReference type="ARBA" id="ARBA00000151"/>
    </source>
</evidence>
<keyword evidence="9" id="KW-0784">Thiamine biosynthesis</keyword>
<evidence type="ECO:0000259" key="10">
    <source>
        <dbReference type="Pfam" id="PF03070"/>
    </source>
</evidence>
<comment type="pathway">
    <text evidence="4">Cofactor biosynthesis; thiamine diphosphate biosynthesis; 4-amino-2-methyl-5-diphosphomethylpyrimidine from 5-amino-1-(5-phospho-D-ribosyl)imidazole: step 3/3.</text>
</comment>
<dbReference type="Proteomes" id="UP000620591">
    <property type="component" value="Unassembled WGS sequence"/>
</dbReference>
<evidence type="ECO:0000259" key="11">
    <source>
        <dbReference type="Pfam" id="PF08543"/>
    </source>
</evidence>
<evidence type="ECO:0000313" key="13">
    <source>
        <dbReference type="Proteomes" id="UP000620591"/>
    </source>
</evidence>
<evidence type="ECO:0000256" key="4">
    <source>
        <dbReference type="ARBA" id="ARBA00004769"/>
    </source>
</evidence>
<dbReference type="CDD" id="cd19365">
    <property type="entry name" value="TenA_C-like"/>
    <property type="match status" value="1"/>
</dbReference>
<evidence type="ECO:0000313" key="12">
    <source>
        <dbReference type="EMBL" id="MBC9226888.1"/>
    </source>
</evidence>
<organism evidence="12 13">
    <name type="scientific">Aeromicrobium senzhongii</name>
    <dbReference type="NCBI Taxonomy" id="2663859"/>
    <lineage>
        <taxon>Bacteria</taxon>
        <taxon>Bacillati</taxon>
        <taxon>Actinomycetota</taxon>
        <taxon>Actinomycetes</taxon>
        <taxon>Propionibacteriales</taxon>
        <taxon>Nocardioidaceae</taxon>
        <taxon>Aeromicrobium</taxon>
    </lineage>
</organism>
<dbReference type="GO" id="GO:0009229">
    <property type="term" value="P:thiamine diphosphate biosynthetic process"/>
    <property type="evidence" value="ECO:0007669"/>
    <property type="project" value="UniProtKB-UniPathway"/>
</dbReference>
<evidence type="ECO:0000256" key="3">
    <source>
        <dbReference type="ARBA" id="ARBA00003848"/>
    </source>
</evidence>
<keyword evidence="7 12" id="KW-0418">Kinase</keyword>
<dbReference type="FunFam" id="3.40.1190.20:FF:000003">
    <property type="entry name" value="Phosphomethylpyrimidine kinase ThiD"/>
    <property type="match status" value="1"/>
</dbReference>
<dbReference type="SUPFAM" id="SSF48613">
    <property type="entry name" value="Heme oxygenase-like"/>
    <property type="match status" value="1"/>
</dbReference>
<comment type="function">
    <text evidence="3">Catalyzes the phosphorylation of hydroxymethylpyrimidine phosphate (HMP-P) to HMP-PP, and of HMP to HMP-P.</text>
</comment>
<dbReference type="CDD" id="cd01169">
    <property type="entry name" value="HMPP_kinase"/>
    <property type="match status" value="1"/>
</dbReference>
<evidence type="ECO:0000256" key="6">
    <source>
        <dbReference type="ARBA" id="ARBA00022741"/>
    </source>
</evidence>
<dbReference type="GO" id="GO:0008972">
    <property type="term" value="F:phosphomethylpyrimidine kinase activity"/>
    <property type="evidence" value="ECO:0007669"/>
    <property type="project" value="UniProtKB-EC"/>
</dbReference>
<feature type="domain" description="Pyridoxamine kinase/Phosphomethylpyrimidine kinase" evidence="11">
    <location>
        <begin position="12"/>
        <end position="258"/>
    </location>
</feature>
<reference evidence="12" key="1">
    <citation type="submission" date="2020-09" db="EMBL/GenBank/DDBJ databases">
        <title>Novel species in genus Aeromicrobium.</title>
        <authorList>
            <person name="Zhang G."/>
        </authorList>
    </citation>
    <scope>NUCLEOTIDE SEQUENCE</scope>
    <source>
        <strain evidence="12">Zg-636</strain>
    </source>
</reference>
<gene>
    <name evidence="12" type="primary">thiD</name>
    <name evidence="12" type="ORF">IBG24_11210</name>
</gene>
<dbReference type="Gene3D" id="1.20.910.10">
    <property type="entry name" value="Heme oxygenase-like"/>
    <property type="match status" value="1"/>
</dbReference>
<dbReference type="EC" id="2.7.4.7" evidence="12"/>
<dbReference type="Pfam" id="PF08543">
    <property type="entry name" value="Phos_pyr_kin"/>
    <property type="match status" value="1"/>
</dbReference>
<proteinExistence type="predicted"/>
<evidence type="ECO:0000256" key="5">
    <source>
        <dbReference type="ARBA" id="ARBA00022679"/>
    </source>
</evidence>
<dbReference type="SUPFAM" id="SSF53613">
    <property type="entry name" value="Ribokinase-like"/>
    <property type="match status" value="1"/>
</dbReference>
<evidence type="ECO:0000256" key="7">
    <source>
        <dbReference type="ARBA" id="ARBA00022777"/>
    </source>
</evidence>
<dbReference type="EMBL" id="JACTVM010000003">
    <property type="protein sequence ID" value="MBC9226888.1"/>
    <property type="molecule type" value="Genomic_DNA"/>
</dbReference>
<keyword evidence="5 12" id="KW-0808">Transferase</keyword>